<proteinExistence type="predicted"/>
<dbReference type="AlphaFoldDB" id="A0A645GZG0"/>
<gene>
    <name evidence="1" type="ORF">SDC9_179671</name>
</gene>
<accession>A0A645GZG0</accession>
<sequence length="80" mass="9084">MKKCELNDPTLQSYILLRNLNYDVEVLDTFQVFTAADNSTSIWTTIVELSVFEDIIDKLGIDQDIVICGIPEYACEDCDC</sequence>
<comment type="caution">
    <text evidence="1">The sequence shown here is derived from an EMBL/GenBank/DDBJ whole genome shotgun (WGS) entry which is preliminary data.</text>
</comment>
<name>A0A645GZG0_9ZZZZ</name>
<evidence type="ECO:0000313" key="1">
    <source>
        <dbReference type="EMBL" id="MPN32195.1"/>
    </source>
</evidence>
<protein>
    <submittedName>
        <fullName evidence="1">Uncharacterized protein</fullName>
    </submittedName>
</protein>
<dbReference type="EMBL" id="VSSQ01084065">
    <property type="protein sequence ID" value="MPN32195.1"/>
    <property type="molecule type" value="Genomic_DNA"/>
</dbReference>
<organism evidence="1">
    <name type="scientific">bioreactor metagenome</name>
    <dbReference type="NCBI Taxonomy" id="1076179"/>
    <lineage>
        <taxon>unclassified sequences</taxon>
        <taxon>metagenomes</taxon>
        <taxon>ecological metagenomes</taxon>
    </lineage>
</organism>
<reference evidence="1" key="1">
    <citation type="submission" date="2019-08" db="EMBL/GenBank/DDBJ databases">
        <authorList>
            <person name="Kucharzyk K."/>
            <person name="Murdoch R.W."/>
            <person name="Higgins S."/>
            <person name="Loffler F."/>
        </authorList>
    </citation>
    <scope>NUCLEOTIDE SEQUENCE</scope>
</reference>